<feature type="compositionally biased region" description="Basic and acidic residues" evidence="1">
    <location>
        <begin position="87"/>
        <end position="118"/>
    </location>
</feature>
<evidence type="ECO:0000313" key="2">
    <source>
        <dbReference type="EMBL" id="TKW31733.1"/>
    </source>
</evidence>
<organism evidence="2 3">
    <name type="scientific">Setaria viridis</name>
    <name type="common">Green bristlegrass</name>
    <name type="synonym">Setaria italica subsp. viridis</name>
    <dbReference type="NCBI Taxonomy" id="4556"/>
    <lineage>
        <taxon>Eukaryota</taxon>
        <taxon>Viridiplantae</taxon>
        <taxon>Streptophyta</taxon>
        <taxon>Embryophyta</taxon>
        <taxon>Tracheophyta</taxon>
        <taxon>Spermatophyta</taxon>
        <taxon>Magnoliopsida</taxon>
        <taxon>Liliopsida</taxon>
        <taxon>Poales</taxon>
        <taxon>Poaceae</taxon>
        <taxon>PACMAD clade</taxon>
        <taxon>Panicoideae</taxon>
        <taxon>Panicodae</taxon>
        <taxon>Paniceae</taxon>
        <taxon>Cenchrinae</taxon>
        <taxon>Setaria</taxon>
    </lineage>
</organism>
<protein>
    <submittedName>
        <fullName evidence="2">Uncharacterized protein</fullName>
    </submittedName>
</protein>
<dbReference type="PANTHER" id="PTHR48170:SF1">
    <property type="entry name" value="ZINC FINGER GRF-TYPE DOMAIN-CONTAINING PROTEIN"/>
    <property type="match status" value="1"/>
</dbReference>
<reference evidence="2" key="1">
    <citation type="submission" date="2019-03" db="EMBL/GenBank/DDBJ databases">
        <title>WGS assembly of Setaria viridis.</title>
        <authorList>
            <person name="Huang P."/>
            <person name="Jenkins J."/>
            <person name="Grimwood J."/>
            <person name="Barry K."/>
            <person name="Healey A."/>
            <person name="Mamidi S."/>
            <person name="Sreedasyam A."/>
            <person name="Shu S."/>
            <person name="Feldman M."/>
            <person name="Wu J."/>
            <person name="Yu Y."/>
            <person name="Chen C."/>
            <person name="Johnson J."/>
            <person name="Rokhsar D."/>
            <person name="Baxter I."/>
            <person name="Schmutz J."/>
            <person name="Brutnell T."/>
            <person name="Kellogg E."/>
        </authorList>
    </citation>
    <scope>NUCLEOTIDE SEQUENCE [LARGE SCALE GENOMIC DNA]</scope>
</reference>
<feature type="region of interest" description="Disordered" evidence="1">
    <location>
        <begin position="87"/>
        <end position="127"/>
    </location>
</feature>
<proteinExistence type="predicted"/>
<evidence type="ECO:0000256" key="1">
    <source>
        <dbReference type="SAM" id="MobiDB-lite"/>
    </source>
</evidence>
<dbReference type="EMBL" id="CM016553">
    <property type="protein sequence ID" value="TKW31733.1"/>
    <property type="molecule type" value="Genomic_DNA"/>
</dbReference>
<accession>A0A4U6VST5</accession>
<keyword evidence="3" id="KW-1185">Reference proteome</keyword>
<evidence type="ECO:0000313" key="3">
    <source>
        <dbReference type="Proteomes" id="UP000298652"/>
    </source>
</evidence>
<name>A0A4U6VST5_SETVI</name>
<dbReference type="Proteomes" id="UP000298652">
    <property type="component" value="Chromosome 2"/>
</dbReference>
<dbReference type="Gramene" id="TKW31733">
    <property type="protein sequence ID" value="TKW31733"/>
    <property type="gene ID" value="SEVIR_2G125100v2"/>
</dbReference>
<sequence length="127" mass="15473">MCFCGDPCKVAKFDAENTCWQSYWMCSNFQFEPTLRQRCINKMTSPPLCDFEQLIDTKIKPEDKEEMQYILRWAVENKERMEKRFREEVAEKEHKEEEERRRVATEREGSLSMHAERKQRSRRILMP</sequence>
<dbReference type="PANTHER" id="PTHR48170">
    <property type="entry name" value="ZINC FINGER GRF-TYPE DOMAIN-CONTAINING PROTEIN"/>
    <property type="match status" value="1"/>
</dbReference>
<gene>
    <name evidence="2" type="ORF">SEVIR_2G125100v2</name>
</gene>
<dbReference type="AlphaFoldDB" id="A0A4U6VST5"/>